<accession>A0A559K3R2</accession>
<comment type="caution">
    <text evidence="9">The sequence shown here is derived from an EMBL/GenBank/DDBJ whole genome shotgun (WGS) entry which is preliminary data.</text>
</comment>
<dbReference type="InterPro" id="IPR050245">
    <property type="entry name" value="PrsA_foldase"/>
</dbReference>
<evidence type="ECO:0000256" key="3">
    <source>
        <dbReference type="ARBA" id="ARBA00022729"/>
    </source>
</evidence>
<dbReference type="GO" id="GO:0003700">
    <property type="term" value="F:DNA-binding transcription factor activity"/>
    <property type="evidence" value="ECO:0007669"/>
    <property type="project" value="InterPro"/>
</dbReference>
<dbReference type="GO" id="GO:0043565">
    <property type="term" value="F:sequence-specific DNA binding"/>
    <property type="evidence" value="ECO:0007669"/>
    <property type="project" value="InterPro"/>
</dbReference>
<proteinExistence type="predicted"/>
<keyword evidence="4 6" id="KW-0697">Rotamase</keyword>
<dbReference type="SUPFAM" id="SSF109998">
    <property type="entry name" value="Triger factor/SurA peptide-binding domain-like"/>
    <property type="match status" value="1"/>
</dbReference>
<dbReference type="InterPro" id="IPR000297">
    <property type="entry name" value="PPIase_PpiC"/>
</dbReference>
<evidence type="ECO:0000256" key="1">
    <source>
        <dbReference type="ARBA" id="ARBA00000971"/>
    </source>
</evidence>
<sequence>MQNVKVLWGTIALLLLAVFVLASLLMARSLKPWNDGNNQDQTQQKADARIIATIGEKTITRSNLEEQLMNKYGRDLLNQMIDHEVVRMEGAARGVIVSDGEIQQEIKRMQQGYDSEAQFYSAMKEQLGFTPETLKKDVQDKLLMEKIAIQGIRVTDDQVNTYVKDHPDEFRKPAQLRLQQIVTGSKDQATRALNDLAKGTDFAQVAKDRSLDDVTRKSGGDLGWVDEDDPFVPVSIMKAAKQLKPGETSKPIEEGGQFFILRLKERKEELKAEEGAVKEQVRKELALRMAPSIKDIVKQLREKWKVSVLQTF</sequence>
<evidence type="ECO:0000256" key="2">
    <source>
        <dbReference type="ARBA" id="ARBA00013194"/>
    </source>
</evidence>
<dbReference type="PANTHER" id="PTHR47245">
    <property type="entry name" value="PEPTIDYLPROLYL ISOMERASE"/>
    <property type="match status" value="1"/>
</dbReference>
<dbReference type="RefSeq" id="WP_144853098.1">
    <property type="nucleotide sequence ID" value="NZ_VNJI01000048.1"/>
</dbReference>
<dbReference type="EC" id="5.2.1.8" evidence="2"/>
<dbReference type="PROSITE" id="PS01124">
    <property type="entry name" value="HTH_ARAC_FAMILY_2"/>
    <property type="match status" value="1"/>
</dbReference>
<evidence type="ECO:0000313" key="10">
    <source>
        <dbReference type="Proteomes" id="UP000317036"/>
    </source>
</evidence>
<protein>
    <recommendedName>
        <fullName evidence="2">peptidylprolyl isomerase</fullName>
        <ecNumber evidence="2">5.2.1.8</ecNumber>
    </recommendedName>
</protein>
<dbReference type="SUPFAM" id="SSF54534">
    <property type="entry name" value="FKBP-like"/>
    <property type="match status" value="1"/>
</dbReference>
<keyword evidence="10" id="KW-1185">Reference proteome</keyword>
<dbReference type="Pfam" id="PF13624">
    <property type="entry name" value="SurA_N_3"/>
    <property type="match status" value="1"/>
</dbReference>
<dbReference type="PROSITE" id="PS01096">
    <property type="entry name" value="PPIC_PPIASE_1"/>
    <property type="match status" value="1"/>
</dbReference>
<dbReference type="Pfam" id="PF13145">
    <property type="entry name" value="Rotamase_2"/>
    <property type="match status" value="1"/>
</dbReference>
<evidence type="ECO:0000256" key="6">
    <source>
        <dbReference type="PROSITE-ProRule" id="PRU00278"/>
    </source>
</evidence>
<gene>
    <name evidence="9" type="ORF">FPZ49_27255</name>
</gene>
<dbReference type="InterPro" id="IPR018060">
    <property type="entry name" value="HTH_AraC"/>
</dbReference>
<dbReference type="OrthoDB" id="2677468at2"/>
<dbReference type="InterPro" id="IPR027304">
    <property type="entry name" value="Trigger_fact/SurA_dom_sf"/>
</dbReference>
<feature type="domain" description="HTH araC/xylS-type" evidence="7">
    <location>
        <begin position="112"/>
        <end position="137"/>
    </location>
</feature>
<keyword evidence="3" id="KW-0732">Signal</keyword>
<feature type="domain" description="PpiC" evidence="8">
    <location>
        <begin position="173"/>
        <end position="265"/>
    </location>
</feature>
<dbReference type="PANTHER" id="PTHR47245:SF1">
    <property type="entry name" value="FOLDASE PROTEIN PRSA"/>
    <property type="match status" value="1"/>
</dbReference>
<keyword evidence="5 6" id="KW-0413">Isomerase</keyword>
<dbReference type="Gene3D" id="1.10.4030.10">
    <property type="entry name" value="Porin chaperone SurA, peptide-binding domain"/>
    <property type="match status" value="1"/>
</dbReference>
<dbReference type="AlphaFoldDB" id="A0A559K3R2"/>
<evidence type="ECO:0000256" key="4">
    <source>
        <dbReference type="ARBA" id="ARBA00023110"/>
    </source>
</evidence>
<dbReference type="PROSITE" id="PS50198">
    <property type="entry name" value="PPIC_PPIASE_2"/>
    <property type="match status" value="1"/>
</dbReference>
<evidence type="ECO:0000259" key="7">
    <source>
        <dbReference type="PROSITE" id="PS01124"/>
    </source>
</evidence>
<organism evidence="9 10">
    <name type="scientific">Paenibacillus cremeus</name>
    <dbReference type="NCBI Taxonomy" id="2163881"/>
    <lineage>
        <taxon>Bacteria</taxon>
        <taxon>Bacillati</taxon>
        <taxon>Bacillota</taxon>
        <taxon>Bacilli</taxon>
        <taxon>Bacillales</taxon>
        <taxon>Paenibacillaceae</taxon>
        <taxon>Paenibacillus</taxon>
    </lineage>
</organism>
<dbReference type="Gene3D" id="3.10.50.40">
    <property type="match status" value="1"/>
</dbReference>
<dbReference type="InterPro" id="IPR023058">
    <property type="entry name" value="PPIase_PpiC_CS"/>
</dbReference>
<dbReference type="InterPro" id="IPR046357">
    <property type="entry name" value="PPIase_dom_sf"/>
</dbReference>
<name>A0A559K3R2_9BACL</name>
<evidence type="ECO:0000259" key="8">
    <source>
        <dbReference type="PROSITE" id="PS50198"/>
    </source>
</evidence>
<dbReference type="GO" id="GO:0003755">
    <property type="term" value="F:peptidyl-prolyl cis-trans isomerase activity"/>
    <property type="evidence" value="ECO:0007669"/>
    <property type="project" value="UniProtKB-KW"/>
</dbReference>
<comment type="catalytic activity">
    <reaction evidence="1">
        <text>[protein]-peptidylproline (omega=180) = [protein]-peptidylproline (omega=0)</text>
        <dbReference type="Rhea" id="RHEA:16237"/>
        <dbReference type="Rhea" id="RHEA-COMP:10747"/>
        <dbReference type="Rhea" id="RHEA-COMP:10748"/>
        <dbReference type="ChEBI" id="CHEBI:83833"/>
        <dbReference type="ChEBI" id="CHEBI:83834"/>
        <dbReference type="EC" id="5.2.1.8"/>
    </reaction>
</comment>
<dbReference type="Proteomes" id="UP000317036">
    <property type="component" value="Unassembled WGS sequence"/>
</dbReference>
<evidence type="ECO:0000256" key="5">
    <source>
        <dbReference type="ARBA" id="ARBA00023235"/>
    </source>
</evidence>
<dbReference type="EMBL" id="VNJI01000048">
    <property type="protein sequence ID" value="TVY06778.1"/>
    <property type="molecule type" value="Genomic_DNA"/>
</dbReference>
<reference evidence="9 10" key="1">
    <citation type="submission" date="2019-07" db="EMBL/GenBank/DDBJ databases">
        <authorList>
            <person name="Kim J."/>
        </authorList>
    </citation>
    <scope>NUCLEOTIDE SEQUENCE [LARGE SCALE GENOMIC DNA]</scope>
    <source>
        <strain evidence="9 10">JC52</strain>
    </source>
</reference>
<evidence type="ECO:0000313" key="9">
    <source>
        <dbReference type="EMBL" id="TVY06778.1"/>
    </source>
</evidence>